<protein>
    <submittedName>
        <fullName evidence="2">Uncharacterized protein</fullName>
    </submittedName>
</protein>
<gene>
    <name evidence="2" type="ORF">HGRIS_009013</name>
</gene>
<evidence type="ECO:0000313" key="3">
    <source>
        <dbReference type="Proteomes" id="UP001556367"/>
    </source>
</evidence>
<dbReference type="EMBL" id="JASNQZ010000012">
    <property type="protein sequence ID" value="KAL0948903.1"/>
    <property type="molecule type" value="Genomic_DNA"/>
</dbReference>
<accession>A0ABR3IZY2</accession>
<dbReference type="Proteomes" id="UP001556367">
    <property type="component" value="Unassembled WGS sequence"/>
</dbReference>
<keyword evidence="1" id="KW-0732">Signal</keyword>
<sequence length="205" mass="23984">MTKAKTAIVVLSSLLLAAWPFALSEAIATVKALQNRVSSIMRRKWLERRVYTYKSAEEEQAYWVSSEPYRERLRKSDARHLAVDPAHRQKLPLSATVSSYAAALPPATRCRRRNCLDCSEYYLSAKNYCKWHKMVFRGSRHPKIGQAQKIIVLLSNRDRQKIRQMARSASDEYVFGQSWVWTPKYRDEWRRWLVSKGPDIAICFR</sequence>
<name>A0ABR3IZY2_9AGAR</name>
<evidence type="ECO:0000313" key="2">
    <source>
        <dbReference type="EMBL" id="KAL0948903.1"/>
    </source>
</evidence>
<keyword evidence="3" id="KW-1185">Reference proteome</keyword>
<feature type="chain" id="PRO_5045953866" evidence="1">
    <location>
        <begin position="25"/>
        <end position="205"/>
    </location>
</feature>
<comment type="caution">
    <text evidence="2">The sequence shown here is derived from an EMBL/GenBank/DDBJ whole genome shotgun (WGS) entry which is preliminary data.</text>
</comment>
<feature type="signal peptide" evidence="1">
    <location>
        <begin position="1"/>
        <end position="24"/>
    </location>
</feature>
<proteinExistence type="predicted"/>
<evidence type="ECO:0000256" key="1">
    <source>
        <dbReference type="SAM" id="SignalP"/>
    </source>
</evidence>
<reference evidence="3" key="1">
    <citation type="submission" date="2024-06" db="EMBL/GenBank/DDBJ databases">
        <title>Multi-omics analyses provide insights into the biosynthesis of the anticancer antibiotic pleurotin in Hohenbuehelia grisea.</title>
        <authorList>
            <person name="Weaver J.A."/>
            <person name="Alberti F."/>
        </authorList>
    </citation>
    <scope>NUCLEOTIDE SEQUENCE [LARGE SCALE GENOMIC DNA]</scope>
    <source>
        <strain evidence="3">T-177</strain>
    </source>
</reference>
<organism evidence="2 3">
    <name type="scientific">Hohenbuehelia grisea</name>
    <dbReference type="NCBI Taxonomy" id="104357"/>
    <lineage>
        <taxon>Eukaryota</taxon>
        <taxon>Fungi</taxon>
        <taxon>Dikarya</taxon>
        <taxon>Basidiomycota</taxon>
        <taxon>Agaricomycotina</taxon>
        <taxon>Agaricomycetes</taxon>
        <taxon>Agaricomycetidae</taxon>
        <taxon>Agaricales</taxon>
        <taxon>Pleurotineae</taxon>
        <taxon>Pleurotaceae</taxon>
        <taxon>Hohenbuehelia</taxon>
    </lineage>
</organism>